<accession>A0A9X1Q306</accession>
<dbReference type="AlphaFoldDB" id="A0A9X1Q306"/>
<proteinExistence type="predicted"/>
<dbReference type="RefSeq" id="WP_234766581.1">
    <property type="nucleotide sequence ID" value="NZ_JAKEIP010000194.1"/>
</dbReference>
<evidence type="ECO:0000313" key="1">
    <source>
        <dbReference type="EMBL" id="MCF1598172.1"/>
    </source>
</evidence>
<sequence length="61" mass="6719">MTRLRTGDLTVLEARQKIRSPLTAQARRRPNAARWTLDEPNADAVTGREFGRLLAGAVSGE</sequence>
<feature type="non-terminal residue" evidence="1">
    <location>
        <position position="61"/>
    </location>
</feature>
<dbReference type="EMBL" id="JAKEIP010000194">
    <property type="protein sequence ID" value="MCF1598172.1"/>
    <property type="molecule type" value="Genomic_DNA"/>
</dbReference>
<evidence type="ECO:0000313" key="2">
    <source>
        <dbReference type="Proteomes" id="UP001139384"/>
    </source>
</evidence>
<comment type="caution">
    <text evidence="1">The sequence shown here is derived from an EMBL/GenBank/DDBJ whole genome shotgun (WGS) entry which is preliminary data.</text>
</comment>
<organism evidence="1 2">
    <name type="scientific">Streptomyces muensis</name>
    <dbReference type="NCBI Taxonomy" id="1077944"/>
    <lineage>
        <taxon>Bacteria</taxon>
        <taxon>Bacillati</taxon>
        <taxon>Actinomycetota</taxon>
        <taxon>Actinomycetes</taxon>
        <taxon>Kitasatosporales</taxon>
        <taxon>Streptomycetaceae</taxon>
        <taxon>Streptomyces</taxon>
    </lineage>
</organism>
<name>A0A9X1Q306_STRM4</name>
<gene>
    <name evidence="1" type="ORF">L0P92_32160</name>
</gene>
<reference evidence="1" key="1">
    <citation type="submission" date="2022-01" db="EMBL/GenBank/DDBJ databases">
        <title>Draft Genome Sequences of Seven Type Strains of the Genus Streptomyces.</title>
        <authorList>
            <person name="Aziz S."/>
            <person name="Coretto E."/>
            <person name="Chronakova A."/>
            <person name="Sproer C."/>
            <person name="Huber K."/>
            <person name="Nouioui I."/>
            <person name="Gross H."/>
        </authorList>
    </citation>
    <scope>NUCLEOTIDE SEQUENCE</scope>
    <source>
        <strain evidence="1">DSM 103493</strain>
    </source>
</reference>
<keyword evidence="2" id="KW-1185">Reference proteome</keyword>
<protein>
    <submittedName>
        <fullName evidence="1">Uncharacterized protein</fullName>
    </submittedName>
</protein>
<dbReference type="Proteomes" id="UP001139384">
    <property type="component" value="Unassembled WGS sequence"/>
</dbReference>